<dbReference type="Proteomes" id="UP000290517">
    <property type="component" value="Unassembled WGS sequence"/>
</dbReference>
<keyword evidence="4" id="KW-1185">Reference proteome</keyword>
<evidence type="ECO:0000313" key="3">
    <source>
        <dbReference type="Proteomes" id="UP000289805"/>
    </source>
</evidence>
<dbReference type="Proteomes" id="UP000289805">
    <property type="component" value="Unassembled WGS sequence"/>
</dbReference>
<dbReference type="EMBL" id="SDJR01000008">
    <property type="protein sequence ID" value="RXR24885.1"/>
    <property type="molecule type" value="Genomic_DNA"/>
</dbReference>
<dbReference type="RefSeq" id="WP_030151289.1">
    <property type="nucleotide sequence ID" value="NZ_JOFV01000007.1"/>
</dbReference>
<dbReference type="OrthoDB" id="3568381at2"/>
<evidence type="ECO:0000313" key="4">
    <source>
        <dbReference type="Proteomes" id="UP000290517"/>
    </source>
</evidence>
<evidence type="ECO:0000313" key="1">
    <source>
        <dbReference type="EMBL" id="RXR24885.1"/>
    </source>
</evidence>
<sequence length="215" mass="23516">MTQDSPVDLLVLHAVRICGFADTATLARRFDLDRAETAELLGDLEAHGWVQRSAFADLSGWSLTGSGRDENERRLAAELTATGRADDVRDAHHEFLPLNARVQRACTDWQLRPVPGARLTPNDHTDPSWDGAVLDELAAIGDDLAPLARLLGDVLARCGGYHDRFSAALGQARTGEGRWVDGSDVDSCHRVWFELHEDLVATLGIDRGAERGAER</sequence>
<dbReference type="SUPFAM" id="SSF46785">
    <property type="entry name" value="Winged helix' DNA-binding domain"/>
    <property type="match status" value="1"/>
</dbReference>
<dbReference type="STRING" id="1713.GCA_000718325_01767"/>
<organism evidence="2 3">
    <name type="scientific">Oerskovia turbata</name>
    <dbReference type="NCBI Taxonomy" id="1713"/>
    <lineage>
        <taxon>Bacteria</taxon>
        <taxon>Bacillati</taxon>
        <taxon>Actinomycetota</taxon>
        <taxon>Actinomycetes</taxon>
        <taxon>Micrococcales</taxon>
        <taxon>Cellulomonadaceae</taxon>
        <taxon>Oerskovia</taxon>
    </lineage>
</organism>
<dbReference type="AlphaFoldDB" id="A0A4Q1KX51"/>
<gene>
    <name evidence="1" type="ORF">EQW73_13770</name>
    <name evidence="2" type="ORF">EQW78_06810</name>
</gene>
<accession>A0A4Q1KX51</accession>
<protein>
    <submittedName>
        <fullName evidence="2">MarR family transcriptional regulator</fullName>
    </submittedName>
</protein>
<dbReference type="Gene3D" id="1.10.10.10">
    <property type="entry name" value="Winged helix-like DNA-binding domain superfamily/Winged helix DNA-binding domain"/>
    <property type="match status" value="1"/>
</dbReference>
<dbReference type="EMBL" id="SDJQ01000009">
    <property type="protein sequence ID" value="RXR34911.1"/>
    <property type="molecule type" value="Genomic_DNA"/>
</dbReference>
<comment type="caution">
    <text evidence="2">The sequence shown here is derived from an EMBL/GenBank/DDBJ whole genome shotgun (WGS) entry which is preliminary data.</text>
</comment>
<evidence type="ECO:0000313" key="2">
    <source>
        <dbReference type="EMBL" id="RXR34911.1"/>
    </source>
</evidence>
<dbReference type="InterPro" id="IPR036390">
    <property type="entry name" value="WH_DNA-bd_sf"/>
</dbReference>
<name>A0A4Q1KX51_9CELL</name>
<proteinExistence type="predicted"/>
<dbReference type="InterPro" id="IPR036388">
    <property type="entry name" value="WH-like_DNA-bd_sf"/>
</dbReference>
<reference evidence="3 4" key="1">
    <citation type="submission" date="2019-01" db="EMBL/GenBank/DDBJ databases">
        <title>Oerskovia turbata Genome sequencing and assembly.</title>
        <authorList>
            <person name="Dou T."/>
        </authorList>
    </citation>
    <scope>NUCLEOTIDE SEQUENCE [LARGE SCALE GENOMIC DNA]</scope>
    <source>
        <strain evidence="2 3">JCM12123</strain>
        <strain evidence="1 4">JCM3160</strain>
    </source>
</reference>